<evidence type="ECO:0000256" key="5">
    <source>
        <dbReference type="ARBA" id="ARBA00023134"/>
    </source>
</evidence>
<evidence type="ECO:0000313" key="7">
    <source>
        <dbReference type="EMBL" id="KAG8045747.1"/>
    </source>
</evidence>
<dbReference type="GO" id="GO:0003924">
    <property type="term" value="F:GTPase activity"/>
    <property type="evidence" value="ECO:0007669"/>
    <property type="project" value="InterPro"/>
</dbReference>
<keyword evidence="6" id="KW-0449">Lipoprotein</keyword>
<dbReference type="GO" id="GO:0016020">
    <property type="term" value="C:membrane"/>
    <property type="evidence" value="ECO:0007669"/>
    <property type="project" value="UniProtKB-SubCell"/>
</dbReference>
<evidence type="ECO:0000256" key="3">
    <source>
        <dbReference type="ARBA" id="ARBA00010142"/>
    </source>
</evidence>
<keyword evidence="5" id="KW-0342">GTP-binding</keyword>
<dbReference type="Pfam" id="PF00071">
    <property type="entry name" value="Ras"/>
    <property type="match status" value="1"/>
</dbReference>
<gene>
    <name evidence="7" type="ORF">GUJ93_ZPchr0008g13695</name>
</gene>
<comment type="subcellular location">
    <subcellularLocation>
        <location evidence="2">Cytoplasm</location>
    </subcellularLocation>
    <subcellularLocation>
        <location evidence="1">Membrane</location>
        <topology evidence="1">Peripheral membrane protein</topology>
    </subcellularLocation>
</comment>
<reference evidence="7" key="1">
    <citation type="journal article" date="2021" name="bioRxiv">
        <title>Whole Genome Assembly and Annotation of Northern Wild Rice, Zizania palustris L., Supports a Whole Genome Duplication in the Zizania Genus.</title>
        <authorList>
            <person name="Haas M."/>
            <person name="Kono T."/>
            <person name="Macchietto M."/>
            <person name="Millas R."/>
            <person name="McGilp L."/>
            <person name="Shao M."/>
            <person name="Duquette J."/>
            <person name="Hirsch C.N."/>
            <person name="Kimball J."/>
        </authorList>
    </citation>
    <scope>NUCLEOTIDE SEQUENCE</scope>
    <source>
        <tissue evidence="7">Fresh leaf tissue</tissue>
    </source>
</reference>
<dbReference type="PANTHER" id="PTHR24072">
    <property type="entry name" value="RHO FAMILY GTPASE"/>
    <property type="match status" value="1"/>
</dbReference>
<dbReference type="AlphaFoldDB" id="A0A8J5RAH5"/>
<evidence type="ECO:0000256" key="4">
    <source>
        <dbReference type="ARBA" id="ARBA00022741"/>
    </source>
</evidence>
<dbReference type="GO" id="GO:0005525">
    <property type="term" value="F:GTP binding"/>
    <property type="evidence" value="ECO:0007669"/>
    <property type="project" value="UniProtKB-KW"/>
</dbReference>
<name>A0A8J5RAH5_ZIZPA</name>
<organism evidence="7 8">
    <name type="scientific">Zizania palustris</name>
    <name type="common">Northern wild rice</name>
    <dbReference type="NCBI Taxonomy" id="103762"/>
    <lineage>
        <taxon>Eukaryota</taxon>
        <taxon>Viridiplantae</taxon>
        <taxon>Streptophyta</taxon>
        <taxon>Embryophyta</taxon>
        <taxon>Tracheophyta</taxon>
        <taxon>Spermatophyta</taxon>
        <taxon>Magnoliopsida</taxon>
        <taxon>Liliopsida</taxon>
        <taxon>Poales</taxon>
        <taxon>Poaceae</taxon>
        <taxon>BOP clade</taxon>
        <taxon>Oryzoideae</taxon>
        <taxon>Oryzeae</taxon>
        <taxon>Zizaniinae</taxon>
        <taxon>Zizania</taxon>
    </lineage>
</organism>
<sequence length="165" mass="18416">MQAWINEKICNKDYIPTVFDNFRANVSVDGSIVKLGLWDTTGQEDYSSAVLLSRGASHVCTFAPGVPVVLVGTKSDLHEDRGDYLADHPASSIVTTEQVSVLTMTLRLVNGASTSKDVRCNQKENSDRLQPADKALHLWKCLLRIVNNQEELKKYRGFCFIKNDL</sequence>
<dbReference type="InterPro" id="IPR001806">
    <property type="entry name" value="Small_GTPase"/>
</dbReference>
<keyword evidence="8" id="KW-1185">Reference proteome</keyword>
<accession>A0A8J5RAH5</accession>
<comment type="caution">
    <text evidence="7">The sequence shown here is derived from an EMBL/GenBank/DDBJ whole genome shotgun (WGS) entry which is preliminary data.</text>
</comment>
<dbReference type="SMART" id="SM00174">
    <property type="entry name" value="RHO"/>
    <property type="match status" value="1"/>
</dbReference>
<reference evidence="7" key="2">
    <citation type="submission" date="2021-02" db="EMBL/GenBank/DDBJ databases">
        <authorList>
            <person name="Kimball J.A."/>
            <person name="Haas M.W."/>
            <person name="Macchietto M."/>
            <person name="Kono T."/>
            <person name="Duquette J."/>
            <person name="Shao M."/>
        </authorList>
    </citation>
    <scope>NUCLEOTIDE SEQUENCE</scope>
    <source>
        <tissue evidence="7">Fresh leaf tissue</tissue>
    </source>
</reference>
<dbReference type="EMBL" id="JAAALK010000290">
    <property type="protein sequence ID" value="KAG8045747.1"/>
    <property type="molecule type" value="Genomic_DNA"/>
</dbReference>
<evidence type="ECO:0000256" key="2">
    <source>
        <dbReference type="ARBA" id="ARBA00004496"/>
    </source>
</evidence>
<dbReference type="InterPro" id="IPR003578">
    <property type="entry name" value="Small_GTPase_Rho"/>
</dbReference>
<evidence type="ECO:0000256" key="6">
    <source>
        <dbReference type="ARBA" id="ARBA00023288"/>
    </source>
</evidence>
<evidence type="ECO:0000313" key="8">
    <source>
        <dbReference type="Proteomes" id="UP000729402"/>
    </source>
</evidence>
<comment type="similarity">
    <text evidence="3">Belongs to the small GTPase superfamily. Rho family.</text>
</comment>
<dbReference type="GO" id="GO:0005737">
    <property type="term" value="C:cytoplasm"/>
    <property type="evidence" value="ECO:0007669"/>
    <property type="project" value="UniProtKB-SubCell"/>
</dbReference>
<proteinExistence type="inferred from homology"/>
<dbReference type="GO" id="GO:0007264">
    <property type="term" value="P:small GTPase-mediated signal transduction"/>
    <property type="evidence" value="ECO:0007669"/>
    <property type="project" value="InterPro"/>
</dbReference>
<protein>
    <submittedName>
        <fullName evidence="7">Uncharacterized protein</fullName>
    </submittedName>
</protein>
<keyword evidence="4" id="KW-0547">Nucleotide-binding</keyword>
<dbReference type="Proteomes" id="UP000729402">
    <property type="component" value="Unassembled WGS sequence"/>
</dbReference>
<dbReference type="OrthoDB" id="8830751at2759"/>
<evidence type="ECO:0000256" key="1">
    <source>
        <dbReference type="ARBA" id="ARBA00004170"/>
    </source>
</evidence>